<feature type="signal peptide" evidence="2">
    <location>
        <begin position="1"/>
        <end position="21"/>
    </location>
</feature>
<evidence type="ECO:0000256" key="1">
    <source>
        <dbReference type="ARBA" id="ARBA00022801"/>
    </source>
</evidence>
<dbReference type="InterPro" id="IPR001279">
    <property type="entry name" value="Metallo-B-lactamas"/>
</dbReference>
<dbReference type="InterPro" id="IPR036866">
    <property type="entry name" value="RibonucZ/Hydroxyglut_hydro"/>
</dbReference>
<dbReference type="Gene3D" id="3.60.15.10">
    <property type="entry name" value="Ribonuclease Z/Hydroxyacylglutathione hydrolase-like"/>
    <property type="match status" value="1"/>
</dbReference>
<dbReference type="InterPro" id="IPR044094">
    <property type="entry name" value="AtsA-like_MBL-fold"/>
</dbReference>
<dbReference type="AlphaFoldDB" id="A0A6I4UEI2"/>
<accession>A0A6I4UEI2</accession>
<gene>
    <name evidence="5" type="ORF">GRI55_10165</name>
    <name evidence="4" type="ORF">QOZ97_000351</name>
</gene>
<keyword evidence="2" id="KW-0732">Signal</keyword>
<evidence type="ECO:0000313" key="7">
    <source>
        <dbReference type="Proteomes" id="UP001238601"/>
    </source>
</evidence>
<dbReference type="Pfam" id="PF12706">
    <property type="entry name" value="Lactamase_B_2"/>
    <property type="match status" value="1"/>
</dbReference>
<dbReference type="EMBL" id="JAUSWK010000001">
    <property type="protein sequence ID" value="MDQ0564841.1"/>
    <property type="molecule type" value="Genomic_DNA"/>
</dbReference>
<dbReference type="CDD" id="cd07719">
    <property type="entry name" value="arylsulfatase_AtsA-like_MBL-fold"/>
    <property type="match status" value="1"/>
</dbReference>
<dbReference type="PANTHER" id="PTHR46018:SF2">
    <property type="entry name" value="ZINC PHOSPHODIESTERASE ELAC PROTEIN 1"/>
    <property type="match status" value="1"/>
</dbReference>
<dbReference type="Proteomes" id="UP001238601">
    <property type="component" value="Unassembled WGS sequence"/>
</dbReference>
<dbReference type="SUPFAM" id="SSF56281">
    <property type="entry name" value="Metallo-hydrolase/oxidoreductase"/>
    <property type="match status" value="1"/>
</dbReference>
<organism evidence="5 6">
    <name type="scientific">Qipengyuania citrea</name>
    <dbReference type="NCBI Taxonomy" id="225971"/>
    <lineage>
        <taxon>Bacteria</taxon>
        <taxon>Pseudomonadati</taxon>
        <taxon>Pseudomonadota</taxon>
        <taxon>Alphaproteobacteria</taxon>
        <taxon>Sphingomonadales</taxon>
        <taxon>Erythrobacteraceae</taxon>
        <taxon>Qipengyuania</taxon>
    </lineage>
</organism>
<dbReference type="RefSeq" id="WP_160767094.1">
    <property type="nucleotide sequence ID" value="NZ_JAUSWK010000001.1"/>
</dbReference>
<reference evidence="4 7" key="2">
    <citation type="submission" date="2023-07" db="EMBL/GenBank/DDBJ databases">
        <title>Genomic Encyclopedia of Type Strains, Phase IV (KMG-IV): sequencing the most valuable type-strain genomes for metagenomic binning, comparative biology and taxonomic classification.</title>
        <authorList>
            <person name="Goeker M."/>
        </authorList>
    </citation>
    <scope>NUCLEOTIDE SEQUENCE [LARGE SCALE GENOMIC DNA]</scope>
    <source>
        <strain evidence="4 7">DSM 14432</strain>
    </source>
</reference>
<evidence type="ECO:0000313" key="5">
    <source>
        <dbReference type="EMBL" id="MXP36134.1"/>
    </source>
</evidence>
<reference evidence="5 6" key="1">
    <citation type="submission" date="2019-12" db="EMBL/GenBank/DDBJ databases">
        <title>Genomic-based taxomic classification of the family Erythrobacteraceae.</title>
        <authorList>
            <person name="Xu L."/>
        </authorList>
    </citation>
    <scope>NUCLEOTIDE SEQUENCE [LARGE SCALE GENOMIC DNA]</scope>
    <source>
        <strain evidence="5 6">CGMCC 1.8703</strain>
    </source>
</reference>
<feature type="domain" description="Metallo-beta-lactamase" evidence="3">
    <location>
        <begin position="56"/>
        <end position="267"/>
    </location>
</feature>
<keyword evidence="7" id="KW-1185">Reference proteome</keyword>
<evidence type="ECO:0000313" key="6">
    <source>
        <dbReference type="Proteomes" id="UP000439914"/>
    </source>
</evidence>
<dbReference type="PANTHER" id="PTHR46018">
    <property type="entry name" value="ZINC PHOSPHODIESTERASE ELAC PROTEIN 1"/>
    <property type="match status" value="1"/>
</dbReference>
<evidence type="ECO:0000256" key="2">
    <source>
        <dbReference type="SAM" id="SignalP"/>
    </source>
</evidence>
<dbReference type="SMART" id="SM00849">
    <property type="entry name" value="Lactamase_B"/>
    <property type="match status" value="1"/>
</dbReference>
<name>A0A6I4UEI2_9SPHN</name>
<dbReference type="Proteomes" id="UP000439914">
    <property type="component" value="Unassembled WGS sequence"/>
</dbReference>
<comment type="caution">
    <text evidence="5">The sequence shown here is derived from an EMBL/GenBank/DDBJ whole genome shotgun (WGS) entry which is preliminary data.</text>
</comment>
<keyword evidence="1 5" id="KW-0378">Hydrolase</keyword>
<evidence type="ECO:0000259" key="3">
    <source>
        <dbReference type="SMART" id="SM00849"/>
    </source>
</evidence>
<sequence>MFKFATALAGALTLAGAPLHAQEVDAAPDATAVAVDAGRWVTLGTVAGPVASPTRSQPANLLIAGGQNILVDVGDGTAGQLAKLGLRTAQVDAVFISHLHWDHTGGLAALLGLRAQTNSPPRLRIYGPPGTKEMVAGLLASMVPGATAGYGVPGAPKTDLNELAEVFELRDKAGVELAGMTVTVRNNSHYSFAADSDLADRFESLSFRFDLPGRSIVYTGDTGPSGEVEELAAGADLLVVEMMDVDDTIAEIRRDNPNMPEVVARGIEQHLRNHHLLPSDVGQMAASAGVGALVVTHFAGRERGDPKHFEYLRDIAEQYDGPVVIANDMDVY</sequence>
<dbReference type="GeneID" id="93685193"/>
<feature type="chain" id="PRO_5026306225" evidence="2">
    <location>
        <begin position="22"/>
        <end position="332"/>
    </location>
</feature>
<proteinExistence type="predicted"/>
<protein>
    <submittedName>
        <fullName evidence="5">MBL fold metallo-hydrolase</fullName>
    </submittedName>
    <submittedName>
        <fullName evidence="4">Ribonuclease BN (tRNA processing enzyme)</fullName>
    </submittedName>
</protein>
<dbReference type="GO" id="GO:0042781">
    <property type="term" value="F:3'-tRNA processing endoribonuclease activity"/>
    <property type="evidence" value="ECO:0007669"/>
    <property type="project" value="TreeGrafter"/>
</dbReference>
<dbReference type="EMBL" id="WTYG01000003">
    <property type="protein sequence ID" value="MXP36134.1"/>
    <property type="molecule type" value="Genomic_DNA"/>
</dbReference>
<evidence type="ECO:0000313" key="4">
    <source>
        <dbReference type="EMBL" id="MDQ0564841.1"/>
    </source>
</evidence>